<comment type="similarity">
    <text evidence="1">Belongs to the UPF0065 (bug) family.</text>
</comment>
<dbReference type="EMBL" id="BMKS01000012">
    <property type="protein sequence ID" value="GGG44250.1"/>
    <property type="molecule type" value="Genomic_DNA"/>
</dbReference>
<feature type="chain" id="PRO_5035278252" description="Tripartite tricarboxylate transporter substrate binding protein" evidence="2">
    <location>
        <begin position="25"/>
        <end position="331"/>
    </location>
</feature>
<keyword evidence="2" id="KW-0732">Signal</keyword>
<dbReference type="PANTHER" id="PTHR42928:SF5">
    <property type="entry name" value="BLR1237 PROTEIN"/>
    <property type="match status" value="1"/>
</dbReference>
<organism evidence="3 4">
    <name type="scientific">Caldovatus sediminis</name>
    <dbReference type="NCBI Taxonomy" id="2041189"/>
    <lineage>
        <taxon>Bacteria</taxon>
        <taxon>Pseudomonadati</taxon>
        <taxon>Pseudomonadota</taxon>
        <taxon>Alphaproteobacteria</taxon>
        <taxon>Acetobacterales</taxon>
        <taxon>Roseomonadaceae</taxon>
        <taxon>Caldovatus</taxon>
    </lineage>
</organism>
<dbReference type="Gene3D" id="3.40.190.150">
    <property type="entry name" value="Bordetella uptake gene, domain 1"/>
    <property type="match status" value="1"/>
</dbReference>
<dbReference type="InterPro" id="IPR042100">
    <property type="entry name" value="Bug_dom1"/>
</dbReference>
<dbReference type="PANTHER" id="PTHR42928">
    <property type="entry name" value="TRICARBOXYLATE-BINDING PROTEIN"/>
    <property type="match status" value="1"/>
</dbReference>
<dbReference type="RefSeq" id="WP_188902509.1">
    <property type="nucleotide sequence ID" value="NZ_BMKS01000012.1"/>
</dbReference>
<protein>
    <recommendedName>
        <fullName evidence="5">Tripartite tricarboxylate transporter substrate binding protein</fullName>
    </recommendedName>
</protein>
<keyword evidence="4" id="KW-1185">Reference proteome</keyword>
<dbReference type="CDD" id="cd07012">
    <property type="entry name" value="PBP2_Bug_TTT"/>
    <property type="match status" value="1"/>
</dbReference>
<dbReference type="AlphaFoldDB" id="A0A8J2ZE09"/>
<evidence type="ECO:0000256" key="2">
    <source>
        <dbReference type="SAM" id="SignalP"/>
    </source>
</evidence>
<dbReference type="PIRSF" id="PIRSF017082">
    <property type="entry name" value="YflP"/>
    <property type="match status" value="1"/>
</dbReference>
<dbReference type="Proteomes" id="UP000597507">
    <property type="component" value="Unassembled WGS sequence"/>
</dbReference>
<accession>A0A8J2ZE09</accession>
<proteinExistence type="inferred from homology"/>
<dbReference type="InterPro" id="IPR005064">
    <property type="entry name" value="BUG"/>
</dbReference>
<reference evidence="3 4" key="1">
    <citation type="journal article" date="2014" name="Int. J. Syst. Evol. Microbiol.">
        <title>Complete genome sequence of Corynebacterium casei LMG S-19264T (=DSM 44701T), isolated from a smear-ripened cheese.</title>
        <authorList>
            <consortium name="US DOE Joint Genome Institute (JGI-PGF)"/>
            <person name="Walter F."/>
            <person name="Albersmeier A."/>
            <person name="Kalinowski J."/>
            <person name="Ruckert C."/>
        </authorList>
    </citation>
    <scope>NUCLEOTIDE SEQUENCE [LARGE SCALE GENOMIC DNA]</scope>
    <source>
        <strain evidence="3 4">CGMCC 1.16330</strain>
    </source>
</reference>
<comment type="caution">
    <text evidence="3">The sequence shown here is derived from an EMBL/GenBank/DDBJ whole genome shotgun (WGS) entry which is preliminary data.</text>
</comment>
<dbReference type="Pfam" id="PF03401">
    <property type="entry name" value="TctC"/>
    <property type="match status" value="1"/>
</dbReference>
<evidence type="ECO:0000256" key="1">
    <source>
        <dbReference type="ARBA" id="ARBA00006987"/>
    </source>
</evidence>
<dbReference type="Gene3D" id="3.40.190.10">
    <property type="entry name" value="Periplasmic binding protein-like II"/>
    <property type="match status" value="1"/>
</dbReference>
<sequence length="331" mass="36096">MKRRQLLATATAAAGSLAVGTAAAESWPGPRDRIQLVVPFNPGGSADRMARSIAQFLPEELGGTPVSVVNRPGASGATGAAWFTRLRDDGSNFLVMQAIPFLANAILQLNAPIKWEDFQVLNVQWVDYAIVAVPKDSPYRSLRDLVEAIRARPGTVSTAVMRGSGAYIQHMILLDKLGLPRDAIRYVTYDGGGPVRTAVAGGHVDMTIVAAQGSRGISDRIRALAVVDDTPAPEWEAPMVNDALREHFGFTMPLVSNYTVSLIAHRTFGEKHPDRLARFLEAYRRMLDRPDYREFAEKGGFDATWRGPERSAEMVNAAFETLRAYEAGGRS</sequence>
<dbReference type="SUPFAM" id="SSF53850">
    <property type="entry name" value="Periplasmic binding protein-like II"/>
    <property type="match status" value="1"/>
</dbReference>
<evidence type="ECO:0000313" key="4">
    <source>
        <dbReference type="Proteomes" id="UP000597507"/>
    </source>
</evidence>
<feature type="signal peptide" evidence="2">
    <location>
        <begin position="1"/>
        <end position="24"/>
    </location>
</feature>
<gene>
    <name evidence="3" type="ORF">GCM10010964_34590</name>
</gene>
<evidence type="ECO:0000313" key="3">
    <source>
        <dbReference type="EMBL" id="GGG44250.1"/>
    </source>
</evidence>
<name>A0A8J2ZE09_9PROT</name>
<evidence type="ECO:0008006" key="5">
    <source>
        <dbReference type="Google" id="ProtNLM"/>
    </source>
</evidence>